<dbReference type="InterPro" id="IPR007727">
    <property type="entry name" value="Spo12"/>
</dbReference>
<protein>
    <submittedName>
        <fullName evidence="2">Uncharacterized protein</fullName>
    </submittedName>
</protein>
<evidence type="ECO:0000256" key="1">
    <source>
        <dbReference type="SAM" id="MobiDB-lite"/>
    </source>
</evidence>
<organism evidence="2 3">
    <name type="scientific">Pisolithus tinctorius Marx 270</name>
    <dbReference type="NCBI Taxonomy" id="870435"/>
    <lineage>
        <taxon>Eukaryota</taxon>
        <taxon>Fungi</taxon>
        <taxon>Dikarya</taxon>
        <taxon>Basidiomycota</taxon>
        <taxon>Agaricomycotina</taxon>
        <taxon>Agaricomycetes</taxon>
        <taxon>Agaricomycetidae</taxon>
        <taxon>Boletales</taxon>
        <taxon>Sclerodermatineae</taxon>
        <taxon>Pisolithaceae</taxon>
        <taxon>Pisolithus</taxon>
    </lineage>
</organism>
<accession>A0A0C3PG55</accession>
<evidence type="ECO:0000313" key="3">
    <source>
        <dbReference type="Proteomes" id="UP000054217"/>
    </source>
</evidence>
<evidence type="ECO:0000313" key="2">
    <source>
        <dbReference type="EMBL" id="KIO12925.1"/>
    </source>
</evidence>
<dbReference type="STRING" id="870435.A0A0C3PG55"/>
<dbReference type="OrthoDB" id="5578329at2759"/>
<dbReference type="Proteomes" id="UP000054217">
    <property type="component" value="Unassembled WGS sequence"/>
</dbReference>
<sequence>MSTPPTPGDSPASIQPMHNPSQAAHIVVPQGPLGNATNGAVNGLGAKALLAKRMAKGSHPQFVSPTDDLLTPVTKKLTAAKQKHFVK</sequence>
<keyword evidence="3" id="KW-1185">Reference proteome</keyword>
<feature type="compositionally biased region" description="Polar residues" evidence="1">
    <location>
        <begin position="12"/>
        <end position="22"/>
    </location>
</feature>
<dbReference type="InParanoid" id="A0A0C3PG55"/>
<name>A0A0C3PG55_PISTI</name>
<dbReference type="Pfam" id="PF05032">
    <property type="entry name" value="Spo12"/>
    <property type="match status" value="1"/>
</dbReference>
<proteinExistence type="predicted"/>
<dbReference type="EMBL" id="KN831947">
    <property type="protein sequence ID" value="KIO12925.1"/>
    <property type="molecule type" value="Genomic_DNA"/>
</dbReference>
<feature type="region of interest" description="Disordered" evidence="1">
    <location>
        <begin position="1"/>
        <end position="24"/>
    </location>
</feature>
<gene>
    <name evidence="2" type="ORF">M404DRAFT_13016</name>
</gene>
<reference evidence="2 3" key="1">
    <citation type="submission" date="2014-04" db="EMBL/GenBank/DDBJ databases">
        <authorList>
            <consortium name="DOE Joint Genome Institute"/>
            <person name="Kuo A."/>
            <person name="Kohler A."/>
            <person name="Costa M.D."/>
            <person name="Nagy L.G."/>
            <person name="Floudas D."/>
            <person name="Copeland A."/>
            <person name="Barry K.W."/>
            <person name="Cichocki N."/>
            <person name="Veneault-Fourrey C."/>
            <person name="LaButti K."/>
            <person name="Lindquist E.A."/>
            <person name="Lipzen A."/>
            <person name="Lundell T."/>
            <person name="Morin E."/>
            <person name="Murat C."/>
            <person name="Sun H."/>
            <person name="Tunlid A."/>
            <person name="Henrissat B."/>
            <person name="Grigoriev I.V."/>
            <person name="Hibbett D.S."/>
            <person name="Martin F."/>
            <person name="Nordberg H.P."/>
            <person name="Cantor M.N."/>
            <person name="Hua S.X."/>
        </authorList>
    </citation>
    <scope>NUCLEOTIDE SEQUENCE [LARGE SCALE GENOMIC DNA]</scope>
    <source>
        <strain evidence="2 3">Marx 270</strain>
    </source>
</reference>
<dbReference type="AlphaFoldDB" id="A0A0C3PG55"/>
<dbReference type="HOGENOM" id="CLU_148185_0_0_1"/>
<reference evidence="3" key="2">
    <citation type="submission" date="2015-01" db="EMBL/GenBank/DDBJ databases">
        <title>Evolutionary Origins and Diversification of the Mycorrhizal Mutualists.</title>
        <authorList>
            <consortium name="DOE Joint Genome Institute"/>
            <consortium name="Mycorrhizal Genomics Consortium"/>
            <person name="Kohler A."/>
            <person name="Kuo A."/>
            <person name="Nagy L.G."/>
            <person name="Floudas D."/>
            <person name="Copeland A."/>
            <person name="Barry K.W."/>
            <person name="Cichocki N."/>
            <person name="Veneault-Fourrey C."/>
            <person name="LaButti K."/>
            <person name="Lindquist E.A."/>
            <person name="Lipzen A."/>
            <person name="Lundell T."/>
            <person name="Morin E."/>
            <person name="Murat C."/>
            <person name="Riley R."/>
            <person name="Ohm R."/>
            <person name="Sun H."/>
            <person name="Tunlid A."/>
            <person name="Henrissat B."/>
            <person name="Grigoriev I.V."/>
            <person name="Hibbett D.S."/>
            <person name="Martin F."/>
        </authorList>
    </citation>
    <scope>NUCLEOTIDE SEQUENCE [LARGE SCALE GENOMIC DNA]</scope>
    <source>
        <strain evidence="3">Marx 270</strain>
    </source>
</reference>